<name>A0A9X1CE62_9BACI</name>
<dbReference type="Proteomes" id="UP001138793">
    <property type="component" value="Unassembled WGS sequence"/>
</dbReference>
<dbReference type="EMBL" id="JAGGMB010000001">
    <property type="protein sequence ID" value="MBP2075897.1"/>
    <property type="molecule type" value="Genomic_DNA"/>
</dbReference>
<organism evidence="1 2">
    <name type="scientific">Oceanobacillus polygoni</name>
    <dbReference type="NCBI Taxonomy" id="1235259"/>
    <lineage>
        <taxon>Bacteria</taxon>
        <taxon>Bacillati</taxon>
        <taxon>Bacillota</taxon>
        <taxon>Bacilli</taxon>
        <taxon>Bacillales</taxon>
        <taxon>Bacillaceae</taxon>
        <taxon>Oceanobacillus</taxon>
    </lineage>
</organism>
<dbReference type="SUPFAM" id="SSF53756">
    <property type="entry name" value="UDP-Glycosyltransferase/glycogen phosphorylase"/>
    <property type="match status" value="1"/>
</dbReference>
<evidence type="ECO:0000313" key="1">
    <source>
        <dbReference type="EMBL" id="MBP2075897.1"/>
    </source>
</evidence>
<evidence type="ECO:0000313" key="2">
    <source>
        <dbReference type="Proteomes" id="UP001138793"/>
    </source>
</evidence>
<dbReference type="RefSeq" id="WP_149474856.1">
    <property type="nucleotide sequence ID" value="NZ_JAGGMB010000001.1"/>
</dbReference>
<proteinExistence type="predicted"/>
<reference evidence="1" key="1">
    <citation type="submission" date="2021-03" db="EMBL/GenBank/DDBJ databases">
        <title>Genomic Encyclopedia of Type Strains, Phase IV (KMG-IV): sequencing the most valuable type-strain genomes for metagenomic binning, comparative biology and taxonomic classification.</title>
        <authorList>
            <person name="Goeker M."/>
        </authorList>
    </citation>
    <scope>NUCLEOTIDE SEQUENCE</scope>
    <source>
        <strain evidence="1">DSM 107338</strain>
    </source>
</reference>
<protein>
    <submittedName>
        <fullName evidence="1">Uncharacterized protein</fullName>
    </submittedName>
</protein>
<dbReference type="AlphaFoldDB" id="A0A9X1CE62"/>
<sequence length="349" mass="40880">MYALIQDDDIKSQMLAKEIEDIELFKMKGSTNIIPIHLIKQILKRKKLPKAVILRYLNDSNSFIKSFIRFITNIITVLLIKMFGIRLIWICHNVDKESKEYYPFLVKIRREIVTKFADKILVTDKFLTKHAVRILKVDDSKVDYITFGRPDSNDDLDFNDDIHQEIIKFVQNDKRKDTLVGFSIGNPNVKVLQPFYTDEIIKKAAANGINVKIILGGPLGEFIKKYDINLYKNLLSNPNVLFLDRKIKINESYISKYIDFYWRVYDDYSVPFTVYNAAYLKKPILTMNKGFLKEMVMEYNLGCVLDNDMSNVLQAMNDLKHDRTEAFDEFIKTHNWCYGAEKLYTVISN</sequence>
<dbReference type="OrthoDB" id="9816564at2"/>
<keyword evidence="2" id="KW-1185">Reference proteome</keyword>
<comment type="caution">
    <text evidence="1">The sequence shown here is derived from an EMBL/GenBank/DDBJ whole genome shotgun (WGS) entry which is preliminary data.</text>
</comment>
<gene>
    <name evidence="1" type="ORF">J2Z64_000108</name>
</gene>
<accession>A0A9X1CE62</accession>